<gene>
    <name evidence="1" type="ORF">WAE58_04290</name>
</gene>
<evidence type="ECO:0000313" key="2">
    <source>
        <dbReference type="Proteomes" id="UP001378956"/>
    </source>
</evidence>
<evidence type="ECO:0000313" key="1">
    <source>
        <dbReference type="EMBL" id="MEJ2901625.1"/>
    </source>
</evidence>
<accession>A0ABU8NHA6</accession>
<organism evidence="1 2">
    <name type="scientific">Pedobacter panaciterrae</name>
    <dbReference type="NCBI Taxonomy" id="363849"/>
    <lineage>
        <taxon>Bacteria</taxon>
        <taxon>Pseudomonadati</taxon>
        <taxon>Bacteroidota</taxon>
        <taxon>Sphingobacteriia</taxon>
        <taxon>Sphingobacteriales</taxon>
        <taxon>Sphingobacteriaceae</taxon>
        <taxon>Pedobacter</taxon>
    </lineage>
</organism>
<protein>
    <recommendedName>
        <fullName evidence="3">GIY-YIG domain-containing protein</fullName>
    </recommendedName>
</protein>
<keyword evidence="2" id="KW-1185">Reference proteome</keyword>
<dbReference type="Proteomes" id="UP001378956">
    <property type="component" value="Unassembled WGS sequence"/>
</dbReference>
<dbReference type="RefSeq" id="WP_337715381.1">
    <property type="nucleotide sequence ID" value="NZ_JBBEUB010000001.1"/>
</dbReference>
<dbReference type="EMBL" id="JBBEUB010000001">
    <property type="protein sequence ID" value="MEJ2901625.1"/>
    <property type="molecule type" value="Genomic_DNA"/>
</dbReference>
<evidence type="ECO:0008006" key="3">
    <source>
        <dbReference type="Google" id="ProtNLM"/>
    </source>
</evidence>
<reference evidence="1 2" key="1">
    <citation type="submission" date="2024-03" db="EMBL/GenBank/DDBJ databases">
        <title>Sequence of Lycoming College Course Isolates.</title>
        <authorList>
            <person name="Plotts O."/>
            <person name="Newman J."/>
        </authorList>
    </citation>
    <scope>NUCLEOTIDE SEQUENCE [LARGE SCALE GENOMIC DNA]</scope>
    <source>
        <strain evidence="1 2">CJB-3</strain>
    </source>
</reference>
<sequence length="234" mass="27205">MEESAFFKQWLRGKYLMPDLDDFKTFQPDLDFLIWVAVNHKIPFHKILEHKILGLDEAWMRCREYYRNAINLVVEYSPYMALDHEEGLEIIDTLGDPPDVSHPLYIITVDDGTTEEIVYVGKSSSNHSRFKGGHTTAIKLLDPNYDGKLKWIYLCQVMLNATNDEYLPLEFLGDKTLAEDILDDAESVLIDDYKPVLNTKKMDRLKVKRNFTIQIQKSFADSTAIQDKFIFART</sequence>
<comment type="caution">
    <text evidence="1">The sequence shown here is derived from an EMBL/GenBank/DDBJ whole genome shotgun (WGS) entry which is preliminary data.</text>
</comment>
<proteinExistence type="predicted"/>
<name>A0ABU8NHA6_9SPHI</name>